<evidence type="ECO:0000313" key="2">
    <source>
        <dbReference type="Proteomes" id="UP000249402"/>
    </source>
</evidence>
<accession>A0A395GWX1</accession>
<dbReference type="RefSeq" id="XP_025574364.1">
    <property type="nucleotide sequence ID" value="XM_025724357.1"/>
</dbReference>
<sequence length="300" mass="34920">MDAERFQMVRQRVRARVKKTAVVHHDLTRIFNATKNFSRTALTNGDLESLGIKLSHLDLEGDPHGGHQTFYQPLPKSELPAIDWGSIEFSNWTEGDSDEVHRVEYTLQHVSNEVWCSWLVDDKQVSWVQQGCYHEEPRVASGEHTPDVPYEWQTCAEFEASSIDIPHCGFRLYHYAQPEEPLRRSEVLPIVGYMRWRLTQFDYIRHYTFPVVVISIFRSKVRILHAYHDGNHLHISKSHFVDFKENKRGNYELLVRWIHGVPCGDTTAPLSIEGEELDESTSKVIDHTLKRFLRKSRAQG</sequence>
<dbReference type="GeneID" id="37229222"/>
<dbReference type="OrthoDB" id="4206905at2759"/>
<keyword evidence="2" id="KW-1185">Reference proteome</keyword>
<dbReference type="EMBL" id="KZ824443">
    <property type="protein sequence ID" value="RAL00037.1"/>
    <property type="molecule type" value="Genomic_DNA"/>
</dbReference>
<proteinExistence type="predicted"/>
<name>A0A395GWX1_9EURO</name>
<dbReference type="VEuPathDB" id="FungiDB:BO80DRAFT_502927"/>
<organism evidence="1 2">
    <name type="scientific">Aspergillus ibericus CBS 121593</name>
    <dbReference type="NCBI Taxonomy" id="1448316"/>
    <lineage>
        <taxon>Eukaryota</taxon>
        <taxon>Fungi</taxon>
        <taxon>Dikarya</taxon>
        <taxon>Ascomycota</taxon>
        <taxon>Pezizomycotina</taxon>
        <taxon>Eurotiomycetes</taxon>
        <taxon>Eurotiomycetidae</taxon>
        <taxon>Eurotiales</taxon>
        <taxon>Aspergillaceae</taxon>
        <taxon>Aspergillus</taxon>
        <taxon>Aspergillus subgen. Circumdati</taxon>
    </lineage>
</organism>
<protein>
    <submittedName>
        <fullName evidence="1">Uncharacterized protein</fullName>
    </submittedName>
</protein>
<evidence type="ECO:0000313" key="1">
    <source>
        <dbReference type="EMBL" id="RAL00037.1"/>
    </source>
</evidence>
<dbReference type="AlphaFoldDB" id="A0A395GWX1"/>
<gene>
    <name evidence="1" type="ORF">BO80DRAFT_502927</name>
</gene>
<reference evidence="1 2" key="1">
    <citation type="submission" date="2018-02" db="EMBL/GenBank/DDBJ databases">
        <title>The genomes of Aspergillus section Nigri reveals drivers in fungal speciation.</title>
        <authorList>
            <consortium name="DOE Joint Genome Institute"/>
            <person name="Vesth T.C."/>
            <person name="Nybo J."/>
            <person name="Theobald S."/>
            <person name="Brandl J."/>
            <person name="Frisvad J.C."/>
            <person name="Nielsen K.F."/>
            <person name="Lyhne E.K."/>
            <person name="Kogle M.E."/>
            <person name="Kuo A."/>
            <person name="Riley R."/>
            <person name="Clum A."/>
            <person name="Nolan M."/>
            <person name="Lipzen A."/>
            <person name="Salamov A."/>
            <person name="Henrissat B."/>
            <person name="Wiebenga A."/>
            <person name="De vries R.P."/>
            <person name="Grigoriev I.V."/>
            <person name="Mortensen U.H."/>
            <person name="Andersen M.R."/>
            <person name="Baker S.E."/>
        </authorList>
    </citation>
    <scope>NUCLEOTIDE SEQUENCE [LARGE SCALE GENOMIC DNA]</scope>
    <source>
        <strain evidence="1 2">CBS 121593</strain>
    </source>
</reference>
<dbReference type="Proteomes" id="UP000249402">
    <property type="component" value="Unassembled WGS sequence"/>
</dbReference>